<gene>
    <name evidence="1" type="ORF">NC653_041658</name>
</gene>
<proteinExistence type="predicted"/>
<name>A0AAD6LA16_9ROSI</name>
<sequence length="55" mass="6245">MHTRACSMYQVAQVNTNGCNQVEIFLAVAARFSKAFPAFLHTKLDVHLFYTRIAL</sequence>
<dbReference type="EMBL" id="JAQIZT010000019">
    <property type="protein sequence ID" value="KAJ6952588.1"/>
    <property type="molecule type" value="Genomic_DNA"/>
</dbReference>
<comment type="caution">
    <text evidence="1">The sequence shown here is derived from an EMBL/GenBank/DDBJ whole genome shotgun (WGS) entry which is preliminary data.</text>
</comment>
<protein>
    <submittedName>
        <fullName evidence="1">Uncharacterized protein</fullName>
    </submittedName>
</protein>
<reference evidence="1" key="1">
    <citation type="journal article" date="2023" name="Mol. Ecol. Resour.">
        <title>Chromosome-level genome assembly of a triploid poplar Populus alba 'Berolinensis'.</title>
        <authorList>
            <person name="Chen S."/>
            <person name="Yu Y."/>
            <person name="Wang X."/>
            <person name="Wang S."/>
            <person name="Zhang T."/>
            <person name="Zhou Y."/>
            <person name="He R."/>
            <person name="Meng N."/>
            <person name="Wang Y."/>
            <person name="Liu W."/>
            <person name="Liu Z."/>
            <person name="Liu J."/>
            <person name="Guo Q."/>
            <person name="Huang H."/>
            <person name="Sederoff R.R."/>
            <person name="Wang G."/>
            <person name="Qu G."/>
            <person name="Chen S."/>
        </authorList>
    </citation>
    <scope>NUCLEOTIDE SEQUENCE</scope>
    <source>
        <strain evidence="1">SC-2020</strain>
    </source>
</reference>
<dbReference type="AlphaFoldDB" id="A0AAD6LA16"/>
<dbReference type="Proteomes" id="UP001164929">
    <property type="component" value="Chromosome 19"/>
</dbReference>
<evidence type="ECO:0000313" key="2">
    <source>
        <dbReference type="Proteomes" id="UP001164929"/>
    </source>
</evidence>
<evidence type="ECO:0000313" key="1">
    <source>
        <dbReference type="EMBL" id="KAJ6952588.1"/>
    </source>
</evidence>
<keyword evidence="2" id="KW-1185">Reference proteome</keyword>
<organism evidence="1 2">
    <name type="scientific">Populus alba x Populus x berolinensis</name>
    <dbReference type="NCBI Taxonomy" id="444605"/>
    <lineage>
        <taxon>Eukaryota</taxon>
        <taxon>Viridiplantae</taxon>
        <taxon>Streptophyta</taxon>
        <taxon>Embryophyta</taxon>
        <taxon>Tracheophyta</taxon>
        <taxon>Spermatophyta</taxon>
        <taxon>Magnoliopsida</taxon>
        <taxon>eudicotyledons</taxon>
        <taxon>Gunneridae</taxon>
        <taxon>Pentapetalae</taxon>
        <taxon>rosids</taxon>
        <taxon>fabids</taxon>
        <taxon>Malpighiales</taxon>
        <taxon>Salicaceae</taxon>
        <taxon>Saliceae</taxon>
        <taxon>Populus</taxon>
    </lineage>
</organism>
<accession>A0AAD6LA16</accession>